<proteinExistence type="predicted"/>
<organism evidence="1 2">
    <name type="scientific">Nakamurella flavida</name>
    <dbReference type="NCBI Taxonomy" id="363630"/>
    <lineage>
        <taxon>Bacteria</taxon>
        <taxon>Bacillati</taxon>
        <taxon>Actinomycetota</taxon>
        <taxon>Actinomycetes</taxon>
        <taxon>Nakamurellales</taxon>
        <taxon>Nakamurellaceae</taxon>
        <taxon>Nakamurella</taxon>
    </lineage>
</organism>
<accession>A0A938YMN3</accession>
<dbReference type="InterPro" id="IPR029032">
    <property type="entry name" value="AhpD-like"/>
</dbReference>
<sequence length="196" mass="20191">MFLAEPPPTPEVLAAYADDRAAGGHVDNLTRAWCWRPDVMDLAADTRAALLASSELTEREVAVLVTATAAARQDSYCALAWGSRLAAHADPDTAAAVAAGTTAGLGEREAALARWARQVVTDPNGTSTAGVDALRAVGLTDRGIFEATTLIALRLAFSTVNDALGVEPDRQLADGAPPALARAVTYGRAPAVAPSS</sequence>
<comment type="caution">
    <text evidence="1">The sequence shown here is derived from an EMBL/GenBank/DDBJ whole genome shotgun (WGS) entry which is preliminary data.</text>
</comment>
<dbReference type="SUPFAM" id="SSF69118">
    <property type="entry name" value="AhpD-like"/>
    <property type="match status" value="1"/>
</dbReference>
<dbReference type="PANTHER" id="PTHR35446">
    <property type="entry name" value="SI:CH211-175M2.5"/>
    <property type="match status" value="1"/>
</dbReference>
<name>A0A938YMN3_9ACTN</name>
<evidence type="ECO:0000313" key="2">
    <source>
        <dbReference type="Proteomes" id="UP000663801"/>
    </source>
</evidence>
<dbReference type="Proteomes" id="UP000663801">
    <property type="component" value="Unassembled WGS sequence"/>
</dbReference>
<gene>
    <name evidence="1" type="ORF">JL107_06120</name>
</gene>
<dbReference type="AlphaFoldDB" id="A0A938YMN3"/>
<protein>
    <recommendedName>
        <fullName evidence="3">Carboxymuconolactone decarboxylase family protein</fullName>
    </recommendedName>
</protein>
<evidence type="ECO:0000313" key="1">
    <source>
        <dbReference type="EMBL" id="MBM9476014.1"/>
    </source>
</evidence>
<dbReference type="PANTHER" id="PTHR35446:SF2">
    <property type="entry name" value="CARBOXYMUCONOLACTONE DECARBOXYLASE-LIKE DOMAIN-CONTAINING PROTEIN"/>
    <property type="match status" value="1"/>
</dbReference>
<reference evidence="1" key="1">
    <citation type="submission" date="2021-01" db="EMBL/GenBank/DDBJ databases">
        <title>KCTC 19127 draft genome.</title>
        <authorList>
            <person name="An D."/>
        </authorList>
    </citation>
    <scope>NUCLEOTIDE SEQUENCE</scope>
    <source>
        <strain evidence="1">KCTC 19127</strain>
    </source>
</reference>
<dbReference type="EMBL" id="JAERWL010000006">
    <property type="protein sequence ID" value="MBM9476014.1"/>
    <property type="molecule type" value="Genomic_DNA"/>
</dbReference>
<dbReference type="RefSeq" id="WP_205256129.1">
    <property type="nucleotide sequence ID" value="NZ_BAAAPV010000003.1"/>
</dbReference>
<evidence type="ECO:0008006" key="3">
    <source>
        <dbReference type="Google" id="ProtNLM"/>
    </source>
</evidence>
<keyword evidence="2" id="KW-1185">Reference proteome</keyword>
<dbReference type="Gene3D" id="1.20.1290.10">
    <property type="entry name" value="AhpD-like"/>
    <property type="match status" value="1"/>
</dbReference>